<dbReference type="PROSITE" id="PS00061">
    <property type="entry name" value="ADH_SHORT"/>
    <property type="match status" value="1"/>
</dbReference>
<dbReference type="PANTHER" id="PTHR43669:SF3">
    <property type="entry name" value="ALCOHOL DEHYDROGENASE, PUTATIVE (AFU_ORTHOLOGUE AFUA_3G03445)-RELATED"/>
    <property type="match status" value="1"/>
</dbReference>
<keyword evidence="2" id="KW-0560">Oxidoreductase</keyword>
<gene>
    <name evidence="3" type="ORF">CTZ28_21705</name>
</gene>
<dbReference type="CDD" id="cd05233">
    <property type="entry name" value="SDR_c"/>
    <property type="match status" value="1"/>
</dbReference>
<dbReference type="InterPro" id="IPR036291">
    <property type="entry name" value="NAD(P)-bd_dom_sf"/>
</dbReference>
<comment type="caution">
    <text evidence="3">The sequence shown here is derived from an EMBL/GenBank/DDBJ whole genome shotgun (WGS) entry which is preliminary data.</text>
</comment>
<dbReference type="GO" id="GO:0016491">
    <property type="term" value="F:oxidoreductase activity"/>
    <property type="evidence" value="ECO:0007669"/>
    <property type="project" value="UniProtKB-KW"/>
</dbReference>
<protein>
    <recommendedName>
        <fullName evidence="5">Short-chain dehydrogenase</fullName>
    </recommendedName>
</protein>
<evidence type="ECO:0000313" key="3">
    <source>
        <dbReference type="EMBL" id="RMB83741.1"/>
    </source>
</evidence>
<proteinExistence type="inferred from homology"/>
<dbReference type="InterPro" id="IPR020904">
    <property type="entry name" value="Sc_DH/Rdtase_CS"/>
</dbReference>
<accession>A0A3M0I288</accession>
<dbReference type="PRINTS" id="PR00081">
    <property type="entry name" value="GDHRDH"/>
</dbReference>
<dbReference type="EMBL" id="PENI01000014">
    <property type="protein sequence ID" value="RMB83741.1"/>
    <property type="molecule type" value="Genomic_DNA"/>
</dbReference>
<dbReference type="PRINTS" id="PR00080">
    <property type="entry name" value="SDRFAMILY"/>
</dbReference>
<evidence type="ECO:0000256" key="1">
    <source>
        <dbReference type="ARBA" id="ARBA00006484"/>
    </source>
</evidence>
<dbReference type="Pfam" id="PF13561">
    <property type="entry name" value="adh_short_C2"/>
    <property type="match status" value="1"/>
</dbReference>
<dbReference type="PANTHER" id="PTHR43669">
    <property type="entry name" value="5-KETO-D-GLUCONATE 5-REDUCTASE"/>
    <property type="match status" value="1"/>
</dbReference>
<name>A0A3M0I288_9ACTN</name>
<evidence type="ECO:0000313" key="4">
    <source>
        <dbReference type="Proteomes" id="UP000270471"/>
    </source>
</evidence>
<dbReference type="Proteomes" id="UP000270471">
    <property type="component" value="Unassembled WGS sequence"/>
</dbReference>
<dbReference type="AlphaFoldDB" id="A0A3M0I288"/>
<keyword evidence="4" id="KW-1185">Reference proteome</keyword>
<dbReference type="Gene3D" id="3.40.50.720">
    <property type="entry name" value="NAD(P)-binding Rossmann-like Domain"/>
    <property type="match status" value="1"/>
</dbReference>
<dbReference type="OrthoDB" id="9803333at2"/>
<comment type="similarity">
    <text evidence="1">Belongs to the short-chain dehydrogenases/reductases (SDR) family.</text>
</comment>
<dbReference type="SUPFAM" id="SSF51735">
    <property type="entry name" value="NAD(P)-binding Rossmann-fold domains"/>
    <property type="match status" value="1"/>
</dbReference>
<dbReference type="InterPro" id="IPR002347">
    <property type="entry name" value="SDR_fam"/>
</dbReference>
<reference evidence="3 4" key="1">
    <citation type="submission" date="2017-11" db="EMBL/GenBank/DDBJ databases">
        <title>Draft genome of actinobacteria isolated from guarana (Paullinia cupana (Mart.) Ducke.</title>
        <authorList>
            <person name="Siqueira K.A."/>
            <person name="Liotti R.G."/>
            <person name="Mendes T.A.O."/>
            <person name="Soares M.A."/>
        </authorList>
    </citation>
    <scope>NUCLEOTIDE SEQUENCE [LARGE SCALE GENOMIC DNA]</scope>
    <source>
        <strain evidence="3 4">193</strain>
    </source>
</reference>
<evidence type="ECO:0000256" key="2">
    <source>
        <dbReference type="ARBA" id="ARBA00023002"/>
    </source>
</evidence>
<sequence length="168" mass="17599">MAAALGGLDTLVSNAGATGRGTLRQVSLEEWQATFDLNVRATWLLARAAYDALEAAHGSVVVTTSISALHPTPRAGAYSVSKAALSMLVRHLALEWGPAGVRVNAVAPGPTHSPMHPAAPAATKGAVSKYSRIAVIRSSLRSKTLAQRIENSTCPSASRWWSTRSVTT</sequence>
<organism evidence="3 4">
    <name type="scientific">Streptomyces shenzhenensis</name>
    <dbReference type="NCBI Taxonomy" id="943815"/>
    <lineage>
        <taxon>Bacteria</taxon>
        <taxon>Bacillati</taxon>
        <taxon>Actinomycetota</taxon>
        <taxon>Actinomycetes</taxon>
        <taxon>Kitasatosporales</taxon>
        <taxon>Streptomycetaceae</taxon>
        <taxon>Streptomyces</taxon>
    </lineage>
</organism>
<evidence type="ECO:0008006" key="5">
    <source>
        <dbReference type="Google" id="ProtNLM"/>
    </source>
</evidence>